<evidence type="ECO:0000256" key="9">
    <source>
        <dbReference type="ARBA" id="ARBA00022679"/>
    </source>
</evidence>
<keyword evidence="11 15" id="KW-0819">tRNA processing</keyword>
<accession>A0A7V6DNQ3</accession>
<evidence type="ECO:0000256" key="7">
    <source>
        <dbReference type="ARBA" id="ARBA00022490"/>
    </source>
</evidence>
<reference evidence="19" key="1">
    <citation type="journal article" date="2020" name="mSystems">
        <title>Genome- and Community-Level Interaction Insights into Carbon Utilization and Element Cycling Functions of Hydrothermarchaeota in Hydrothermal Sediment.</title>
        <authorList>
            <person name="Zhou Z."/>
            <person name="Liu Y."/>
            <person name="Xu W."/>
            <person name="Pan J."/>
            <person name="Luo Z.H."/>
            <person name="Li M."/>
        </authorList>
    </citation>
    <scope>NUCLEOTIDE SEQUENCE [LARGE SCALE GENOMIC DNA]</scope>
    <source>
        <strain evidence="19">SpSt-767</strain>
    </source>
</reference>
<keyword evidence="10 15" id="KW-0949">S-adenosyl-L-methionine</keyword>
<feature type="binding site" evidence="15 16">
    <location>
        <position position="112"/>
    </location>
    <ligand>
        <name>S-adenosyl-L-methionine</name>
        <dbReference type="ChEBI" id="CHEBI:59789"/>
    </ligand>
</feature>
<keyword evidence="8 15" id="KW-0489">Methyltransferase</keyword>
<dbReference type="EMBL" id="DTGR01000025">
    <property type="protein sequence ID" value="HHS28379.1"/>
    <property type="molecule type" value="Genomic_DNA"/>
</dbReference>
<evidence type="ECO:0000256" key="4">
    <source>
        <dbReference type="ARBA" id="ARBA00011738"/>
    </source>
</evidence>
<dbReference type="InterPro" id="IPR002649">
    <property type="entry name" value="tRNA_m1G_MeTrfase_TrmD"/>
</dbReference>
<evidence type="ECO:0000256" key="13">
    <source>
        <dbReference type="ARBA" id="ARBA00033392"/>
    </source>
</evidence>
<dbReference type="SUPFAM" id="SSF75217">
    <property type="entry name" value="alpha/beta knot"/>
    <property type="match status" value="1"/>
</dbReference>
<dbReference type="InterPro" id="IPR029026">
    <property type="entry name" value="tRNA_m1G_MTases_N"/>
</dbReference>
<dbReference type="PANTHER" id="PTHR46417:SF1">
    <property type="entry name" value="TRNA (GUANINE-N(1)-)-METHYLTRANSFERASE"/>
    <property type="match status" value="1"/>
</dbReference>
<dbReference type="PIRSF" id="PIRSF000386">
    <property type="entry name" value="tRNA_mtase"/>
    <property type="match status" value="1"/>
</dbReference>
<name>A0A7V6DNQ3_9BACT</name>
<gene>
    <name evidence="15 19" type="primary">trmD</name>
    <name evidence="19" type="ORF">ENV52_01585</name>
</gene>
<evidence type="ECO:0000256" key="10">
    <source>
        <dbReference type="ARBA" id="ARBA00022691"/>
    </source>
</evidence>
<evidence type="ECO:0000256" key="14">
    <source>
        <dbReference type="ARBA" id="ARBA00047783"/>
    </source>
</evidence>
<dbReference type="GO" id="GO:0052906">
    <property type="term" value="F:tRNA (guanine(37)-N1)-methyltransferase activity"/>
    <property type="evidence" value="ECO:0007669"/>
    <property type="project" value="UniProtKB-UniRule"/>
</dbReference>
<dbReference type="FunFam" id="1.10.1270.20:FF:000001">
    <property type="entry name" value="tRNA (guanine-N(1)-)-methyltransferase"/>
    <property type="match status" value="1"/>
</dbReference>
<dbReference type="Gene3D" id="3.40.1280.10">
    <property type="match status" value="1"/>
</dbReference>
<dbReference type="NCBIfam" id="NF000648">
    <property type="entry name" value="PRK00026.1"/>
    <property type="match status" value="1"/>
</dbReference>
<dbReference type="HAMAP" id="MF_00605">
    <property type="entry name" value="TrmD"/>
    <property type="match status" value="1"/>
</dbReference>
<evidence type="ECO:0000256" key="11">
    <source>
        <dbReference type="ARBA" id="ARBA00022694"/>
    </source>
</evidence>
<dbReference type="NCBIfam" id="TIGR00088">
    <property type="entry name" value="trmD"/>
    <property type="match status" value="1"/>
</dbReference>
<evidence type="ECO:0000256" key="2">
    <source>
        <dbReference type="ARBA" id="ARBA00004496"/>
    </source>
</evidence>
<dbReference type="EC" id="2.1.1.228" evidence="5 15"/>
<comment type="function">
    <text evidence="1 15 17">Specifically methylates guanosine-37 in various tRNAs.</text>
</comment>
<dbReference type="GO" id="GO:0002939">
    <property type="term" value="P:tRNA N1-guanine methylation"/>
    <property type="evidence" value="ECO:0007669"/>
    <property type="project" value="TreeGrafter"/>
</dbReference>
<evidence type="ECO:0000256" key="15">
    <source>
        <dbReference type="HAMAP-Rule" id="MF_00605"/>
    </source>
</evidence>
<feature type="domain" description="tRNA methyltransferase TRMD/TRM10-type" evidence="18">
    <location>
        <begin position="1"/>
        <end position="224"/>
    </location>
</feature>
<dbReference type="FunFam" id="3.40.1280.10:FF:000001">
    <property type="entry name" value="tRNA (guanine-N(1)-)-methyltransferase"/>
    <property type="match status" value="1"/>
</dbReference>
<protein>
    <recommendedName>
        <fullName evidence="6 15">tRNA (guanine-N(1)-)-methyltransferase</fullName>
        <ecNumber evidence="5 15">2.1.1.228</ecNumber>
    </recommendedName>
    <alternativeName>
        <fullName evidence="12 15">M1G-methyltransferase</fullName>
    </alternativeName>
    <alternativeName>
        <fullName evidence="13 15">tRNA [GM37] methyltransferase</fullName>
    </alternativeName>
</protein>
<dbReference type="CDD" id="cd18080">
    <property type="entry name" value="TrmD-like"/>
    <property type="match status" value="1"/>
</dbReference>
<dbReference type="Gene3D" id="1.10.1270.20">
    <property type="entry name" value="tRNA(m1g37)methyltransferase, domain 2"/>
    <property type="match status" value="1"/>
</dbReference>
<sequence>MRIDLLTLFPEFFDSPLHQSMLRRAQALGKVSFRVLNLRDYAHDRHKVADDRPFGGGPGMVMKPEPLVTAIRKVREEDPDVRVIFLSPAGKLFNQETAAELAKAPGLLLICGHYEGVDERVRAFIDAEISIGDFILTGGEIPALVVVDAVTRLIPGVLGNDAATEDESFQTGLLEYPHYTRPRDFEGLTVPEILLSGDHARIARWRRQQALRRTRALRPDLLEKASLSPEDQEFLATLTERTGKDR</sequence>
<keyword evidence="7 15" id="KW-0963">Cytoplasm</keyword>
<dbReference type="PANTHER" id="PTHR46417">
    <property type="entry name" value="TRNA (GUANINE-N(1)-)-METHYLTRANSFERASE"/>
    <property type="match status" value="1"/>
</dbReference>
<keyword evidence="9 15" id="KW-0808">Transferase</keyword>
<evidence type="ECO:0000256" key="12">
    <source>
        <dbReference type="ARBA" id="ARBA00029736"/>
    </source>
</evidence>
<dbReference type="InterPro" id="IPR023148">
    <property type="entry name" value="tRNA_m1G_MeTrfase_C_sf"/>
</dbReference>
<evidence type="ECO:0000256" key="16">
    <source>
        <dbReference type="PIRSR" id="PIRSR000386-1"/>
    </source>
</evidence>
<evidence type="ECO:0000256" key="6">
    <source>
        <dbReference type="ARBA" id="ARBA00014679"/>
    </source>
</evidence>
<dbReference type="AlphaFoldDB" id="A0A7V6DNQ3"/>
<proteinExistence type="inferred from homology"/>
<dbReference type="InterPro" id="IPR029028">
    <property type="entry name" value="Alpha/beta_knot_MTases"/>
</dbReference>
<evidence type="ECO:0000259" key="18">
    <source>
        <dbReference type="Pfam" id="PF01746"/>
    </source>
</evidence>
<evidence type="ECO:0000256" key="1">
    <source>
        <dbReference type="ARBA" id="ARBA00002634"/>
    </source>
</evidence>
<evidence type="ECO:0000256" key="3">
    <source>
        <dbReference type="ARBA" id="ARBA00007630"/>
    </source>
</evidence>
<comment type="similarity">
    <text evidence="3 15 17">Belongs to the RNA methyltransferase TrmD family.</text>
</comment>
<feature type="binding site" evidence="15 16">
    <location>
        <begin position="131"/>
        <end position="136"/>
    </location>
    <ligand>
        <name>S-adenosyl-L-methionine</name>
        <dbReference type="ChEBI" id="CHEBI:59789"/>
    </ligand>
</feature>
<dbReference type="Pfam" id="PF01746">
    <property type="entry name" value="tRNA_m1G_MT"/>
    <property type="match status" value="1"/>
</dbReference>
<organism evidence="19">
    <name type="scientific">Desulfobacca acetoxidans</name>
    <dbReference type="NCBI Taxonomy" id="60893"/>
    <lineage>
        <taxon>Bacteria</taxon>
        <taxon>Pseudomonadati</taxon>
        <taxon>Thermodesulfobacteriota</taxon>
        <taxon>Desulfobaccia</taxon>
        <taxon>Desulfobaccales</taxon>
        <taxon>Desulfobaccaceae</taxon>
        <taxon>Desulfobacca</taxon>
    </lineage>
</organism>
<comment type="subcellular location">
    <subcellularLocation>
        <location evidence="2 15 17">Cytoplasm</location>
    </subcellularLocation>
</comment>
<comment type="catalytic activity">
    <reaction evidence="14 15 17">
        <text>guanosine(37) in tRNA + S-adenosyl-L-methionine = N(1)-methylguanosine(37) in tRNA + S-adenosyl-L-homocysteine + H(+)</text>
        <dbReference type="Rhea" id="RHEA:36899"/>
        <dbReference type="Rhea" id="RHEA-COMP:10145"/>
        <dbReference type="Rhea" id="RHEA-COMP:10147"/>
        <dbReference type="ChEBI" id="CHEBI:15378"/>
        <dbReference type="ChEBI" id="CHEBI:57856"/>
        <dbReference type="ChEBI" id="CHEBI:59789"/>
        <dbReference type="ChEBI" id="CHEBI:73542"/>
        <dbReference type="ChEBI" id="CHEBI:74269"/>
        <dbReference type="EC" id="2.1.1.228"/>
    </reaction>
</comment>
<evidence type="ECO:0000256" key="5">
    <source>
        <dbReference type="ARBA" id="ARBA00012807"/>
    </source>
</evidence>
<comment type="subunit">
    <text evidence="4 15 17">Homodimer.</text>
</comment>
<evidence type="ECO:0000313" key="19">
    <source>
        <dbReference type="EMBL" id="HHS28379.1"/>
    </source>
</evidence>
<evidence type="ECO:0000256" key="8">
    <source>
        <dbReference type="ARBA" id="ARBA00022603"/>
    </source>
</evidence>
<dbReference type="GO" id="GO:0005829">
    <property type="term" value="C:cytosol"/>
    <property type="evidence" value="ECO:0007669"/>
    <property type="project" value="TreeGrafter"/>
</dbReference>
<comment type="caution">
    <text evidence="19">The sequence shown here is derived from an EMBL/GenBank/DDBJ whole genome shotgun (WGS) entry which is preliminary data.</text>
</comment>
<dbReference type="InterPro" id="IPR016009">
    <property type="entry name" value="tRNA_MeTrfase_TRMD/TRM10"/>
</dbReference>
<evidence type="ECO:0000256" key="17">
    <source>
        <dbReference type="RuleBase" id="RU003464"/>
    </source>
</evidence>